<evidence type="ECO:0000256" key="3">
    <source>
        <dbReference type="ARBA" id="ARBA00022723"/>
    </source>
</evidence>
<keyword evidence="2" id="KW-0813">Transport</keyword>
<evidence type="ECO:0000256" key="2">
    <source>
        <dbReference type="ARBA" id="ARBA00022621"/>
    </source>
</evidence>
<accession>A0A4S4B208</accession>
<proteinExistence type="inferred from homology"/>
<sequence>MAGKDSLVAWDESYSLGLEEIDDQHKVLFDIMNHLWSAIVRRTDSSEMLRILAELERYTVTHFSAEEAYMQSTGYAGLAAHRAQHEQFVARVNAARADIQQGKQISLELLQFLRDWLVRHIQVEDRAYAQACARSTQGRGLLGRFFGRLMRSA</sequence>
<evidence type="ECO:0000256" key="4">
    <source>
        <dbReference type="ARBA" id="ARBA00023004"/>
    </source>
</evidence>
<dbReference type="PANTHER" id="PTHR37164:SF1">
    <property type="entry name" value="BACTERIOHEMERYTHRIN"/>
    <property type="match status" value="1"/>
</dbReference>
<keyword evidence="4" id="KW-0408">Iron</keyword>
<dbReference type="OrthoDB" id="5296936at2"/>
<name>A0A4S4B208_9RHOO</name>
<evidence type="ECO:0000313" key="6">
    <source>
        <dbReference type="EMBL" id="THF66624.1"/>
    </source>
</evidence>
<dbReference type="GO" id="GO:0005344">
    <property type="term" value="F:oxygen carrier activity"/>
    <property type="evidence" value="ECO:0007669"/>
    <property type="project" value="UniProtKB-KW"/>
</dbReference>
<dbReference type="SUPFAM" id="SSF47188">
    <property type="entry name" value="Hemerythrin-like"/>
    <property type="match status" value="1"/>
</dbReference>
<dbReference type="PROSITE" id="PS00550">
    <property type="entry name" value="HEMERYTHRINS"/>
    <property type="match status" value="1"/>
</dbReference>
<dbReference type="Pfam" id="PF01814">
    <property type="entry name" value="Hemerythrin"/>
    <property type="match status" value="1"/>
</dbReference>
<dbReference type="InterPro" id="IPR016131">
    <property type="entry name" value="Haemerythrin_Fe_BS"/>
</dbReference>
<evidence type="ECO:0000259" key="5">
    <source>
        <dbReference type="Pfam" id="PF01814"/>
    </source>
</evidence>
<evidence type="ECO:0000313" key="7">
    <source>
        <dbReference type="Proteomes" id="UP000308430"/>
    </source>
</evidence>
<dbReference type="CDD" id="cd12107">
    <property type="entry name" value="Hemerythrin"/>
    <property type="match status" value="1"/>
</dbReference>
<organism evidence="6 7">
    <name type="scientific">Pseudothauera nasutitermitis</name>
    <dbReference type="NCBI Taxonomy" id="2565930"/>
    <lineage>
        <taxon>Bacteria</taxon>
        <taxon>Pseudomonadati</taxon>
        <taxon>Pseudomonadota</taxon>
        <taxon>Betaproteobacteria</taxon>
        <taxon>Rhodocyclales</taxon>
        <taxon>Zoogloeaceae</taxon>
        <taxon>Pseudothauera</taxon>
    </lineage>
</organism>
<dbReference type="NCBIfam" id="TIGR02481">
    <property type="entry name" value="hemeryth_dom"/>
    <property type="match status" value="1"/>
</dbReference>
<dbReference type="AlphaFoldDB" id="A0A4S4B208"/>
<keyword evidence="2" id="KW-0561">Oxygen transport</keyword>
<dbReference type="InterPro" id="IPR012312">
    <property type="entry name" value="Hemerythrin-like"/>
</dbReference>
<reference evidence="6 7" key="1">
    <citation type="submission" date="2019-04" db="EMBL/GenBank/DDBJ databases">
        <title>Azoarcus nasutitermitis sp. nov. isolated from termite nest.</title>
        <authorList>
            <person name="Lin S.-Y."/>
            <person name="Hameed A."/>
            <person name="Hsu Y.-H."/>
            <person name="Young C.-C."/>
        </authorList>
    </citation>
    <scope>NUCLEOTIDE SEQUENCE [LARGE SCALE GENOMIC DNA]</scope>
    <source>
        <strain evidence="6 7">CC-YHH838</strain>
    </source>
</reference>
<comment type="caution">
    <text evidence="6">The sequence shown here is derived from an EMBL/GenBank/DDBJ whole genome shotgun (WGS) entry which is preliminary data.</text>
</comment>
<protein>
    <submittedName>
        <fullName evidence="6">Bacteriohemerythrin</fullName>
    </submittedName>
</protein>
<keyword evidence="7" id="KW-1185">Reference proteome</keyword>
<dbReference type="Proteomes" id="UP000308430">
    <property type="component" value="Unassembled WGS sequence"/>
</dbReference>
<dbReference type="InterPro" id="IPR012827">
    <property type="entry name" value="Hemerythrin_metal-bd"/>
</dbReference>
<feature type="domain" description="Hemerythrin-like" evidence="5">
    <location>
        <begin position="17"/>
        <end position="130"/>
    </location>
</feature>
<dbReference type="GO" id="GO:0046872">
    <property type="term" value="F:metal ion binding"/>
    <property type="evidence" value="ECO:0007669"/>
    <property type="project" value="UniProtKB-KW"/>
</dbReference>
<dbReference type="NCBIfam" id="NF033749">
    <property type="entry name" value="bact_hemeryth"/>
    <property type="match status" value="1"/>
</dbReference>
<dbReference type="Gene3D" id="1.20.120.50">
    <property type="entry name" value="Hemerythrin-like"/>
    <property type="match status" value="1"/>
</dbReference>
<dbReference type="InterPro" id="IPR035938">
    <property type="entry name" value="Hemerythrin-like_sf"/>
</dbReference>
<comment type="similarity">
    <text evidence="1">Belongs to the hemerythrin family.</text>
</comment>
<dbReference type="InterPro" id="IPR050669">
    <property type="entry name" value="Hemerythrin"/>
</dbReference>
<gene>
    <name evidence="6" type="ORF">E6C76_07315</name>
</gene>
<evidence type="ECO:0000256" key="1">
    <source>
        <dbReference type="ARBA" id="ARBA00010587"/>
    </source>
</evidence>
<dbReference type="RefSeq" id="WP_136347565.1">
    <property type="nucleotide sequence ID" value="NZ_SSOC01000002.1"/>
</dbReference>
<keyword evidence="3" id="KW-0479">Metal-binding</keyword>
<dbReference type="EMBL" id="SSOC01000002">
    <property type="protein sequence ID" value="THF66624.1"/>
    <property type="molecule type" value="Genomic_DNA"/>
</dbReference>
<dbReference type="PANTHER" id="PTHR37164">
    <property type="entry name" value="BACTERIOHEMERYTHRIN"/>
    <property type="match status" value="1"/>
</dbReference>